<reference evidence="4 5" key="1">
    <citation type="submission" date="2020-03" db="EMBL/GenBank/DDBJ databases">
        <title>Genomic Encyclopedia of Type Strains, Phase IV (KMG-IV): sequencing the most valuable type-strain genomes for metagenomic binning, comparative biology and taxonomic classification.</title>
        <authorList>
            <person name="Goeker M."/>
        </authorList>
    </citation>
    <scope>NUCLEOTIDE SEQUENCE [LARGE SCALE GENOMIC DNA]</scope>
    <source>
        <strain evidence="4 5">DSM 16846</strain>
    </source>
</reference>
<evidence type="ECO:0000313" key="4">
    <source>
        <dbReference type="EMBL" id="NJC05150.1"/>
    </source>
</evidence>
<dbReference type="CDD" id="cd08350">
    <property type="entry name" value="BLMT_like"/>
    <property type="match status" value="1"/>
</dbReference>
<keyword evidence="3" id="KW-0046">Antibiotic resistance</keyword>
<evidence type="ECO:0000256" key="1">
    <source>
        <dbReference type="ARBA" id="ARBA00011051"/>
    </source>
</evidence>
<dbReference type="Pfam" id="PF00903">
    <property type="entry name" value="Glyoxalase"/>
    <property type="match status" value="1"/>
</dbReference>
<evidence type="ECO:0000256" key="2">
    <source>
        <dbReference type="ARBA" id="ARBA00021572"/>
    </source>
</evidence>
<protein>
    <recommendedName>
        <fullName evidence="2">Bleomycin resistance protein</fullName>
    </recommendedName>
</protein>
<dbReference type="RefSeq" id="WP_168067877.1">
    <property type="nucleotide sequence ID" value="NZ_CP145607.1"/>
</dbReference>
<dbReference type="EMBL" id="JAATJC010000001">
    <property type="protein sequence ID" value="NJC05150.1"/>
    <property type="molecule type" value="Genomic_DNA"/>
</dbReference>
<dbReference type="GO" id="GO:0051213">
    <property type="term" value="F:dioxygenase activity"/>
    <property type="evidence" value="ECO:0007669"/>
    <property type="project" value="UniProtKB-KW"/>
</dbReference>
<evidence type="ECO:0000313" key="5">
    <source>
        <dbReference type="Proteomes" id="UP000558192"/>
    </source>
</evidence>
<accession>A0A7X6BG72</accession>
<name>A0A7X6BG72_9SPHN</name>
<keyword evidence="4" id="KW-0560">Oxidoreductase</keyword>
<dbReference type="GO" id="GO:0016829">
    <property type="term" value="F:lyase activity"/>
    <property type="evidence" value="ECO:0007669"/>
    <property type="project" value="UniProtKB-KW"/>
</dbReference>
<proteinExistence type="inferred from homology"/>
<sequence length="118" mass="13495">MDHATPNLPSRDFEATSQFYRKLGFDEGWRDDGWMILKRGGSTLEFFPHPDLDPATGNFSCCLRLDDMQELYEICKAAGLPEQCWGWPRLHPPTEEDSGKTIAYMVDLDGTLVRLIQN</sequence>
<dbReference type="InterPro" id="IPR004360">
    <property type="entry name" value="Glyas_Fos-R_dOase_dom"/>
</dbReference>
<comment type="similarity">
    <text evidence="1">Belongs to the bleomycin resistance protein family.</text>
</comment>
<dbReference type="GO" id="GO:0046677">
    <property type="term" value="P:response to antibiotic"/>
    <property type="evidence" value="ECO:0007669"/>
    <property type="project" value="UniProtKB-KW"/>
</dbReference>
<keyword evidence="4" id="KW-0223">Dioxygenase</keyword>
<keyword evidence="4" id="KW-0456">Lyase</keyword>
<organism evidence="4 5">
    <name type="scientific">Sphingomonas kaistensis</name>
    <dbReference type="NCBI Taxonomy" id="298708"/>
    <lineage>
        <taxon>Bacteria</taxon>
        <taxon>Pseudomonadati</taxon>
        <taxon>Pseudomonadota</taxon>
        <taxon>Alphaproteobacteria</taxon>
        <taxon>Sphingomonadales</taxon>
        <taxon>Sphingomonadaceae</taxon>
        <taxon>Sphingomonas</taxon>
    </lineage>
</organism>
<dbReference type="SUPFAM" id="SSF54593">
    <property type="entry name" value="Glyoxalase/Bleomycin resistance protein/Dihydroxybiphenyl dioxygenase"/>
    <property type="match status" value="1"/>
</dbReference>
<dbReference type="PRINTS" id="PR00311">
    <property type="entry name" value="BLEOMYCINRST"/>
</dbReference>
<keyword evidence="5" id="KW-1185">Reference proteome</keyword>
<dbReference type="AlphaFoldDB" id="A0A7X6BG72"/>
<dbReference type="InterPro" id="IPR029068">
    <property type="entry name" value="Glyas_Bleomycin-R_OHBP_Dase"/>
</dbReference>
<gene>
    <name evidence="4" type="ORF">GGQ97_000943</name>
</gene>
<dbReference type="Proteomes" id="UP000558192">
    <property type="component" value="Unassembled WGS sequence"/>
</dbReference>
<dbReference type="PROSITE" id="PS51819">
    <property type="entry name" value="VOC"/>
    <property type="match status" value="1"/>
</dbReference>
<dbReference type="InterPro" id="IPR037523">
    <property type="entry name" value="VOC_core"/>
</dbReference>
<evidence type="ECO:0000256" key="3">
    <source>
        <dbReference type="ARBA" id="ARBA00023251"/>
    </source>
</evidence>
<comment type="caution">
    <text evidence="4">The sequence shown here is derived from an EMBL/GenBank/DDBJ whole genome shotgun (WGS) entry which is preliminary data.</text>
</comment>
<dbReference type="InterPro" id="IPR000335">
    <property type="entry name" value="Bleomycin-R"/>
</dbReference>
<dbReference type="Gene3D" id="3.10.180.10">
    <property type="entry name" value="2,3-Dihydroxybiphenyl 1,2-Dioxygenase, domain 1"/>
    <property type="match status" value="1"/>
</dbReference>